<dbReference type="GO" id="GO:0097345">
    <property type="term" value="P:mitochondrial outer membrane permeabilization"/>
    <property type="evidence" value="ECO:0007669"/>
    <property type="project" value="TreeGrafter"/>
</dbReference>
<feature type="transmembrane region" description="Helical" evidence="10">
    <location>
        <begin position="174"/>
        <end position="192"/>
    </location>
</feature>
<evidence type="ECO:0000256" key="7">
    <source>
        <dbReference type="ARBA" id="ARBA00023128"/>
    </source>
</evidence>
<dbReference type="Proteomes" id="UP000218231">
    <property type="component" value="Unassembled WGS sequence"/>
</dbReference>
<evidence type="ECO:0000256" key="2">
    <source>
        <dbReference type="ARBA" id="ARBA00004325"/>
    </source>
</evidence>
<keyword evidence="5" id="KW-0053">Apoptosis</keyword>
<keyword evidence="7" id="KW-0496">Mitochondrion</keyword>
<dbReference type="GO" id="GO:0005741">
    <property type="term" value="C:mitochondrial outer membrane"/>
    <property type="evidence" value="ECO:0007669"/>
    <property type="project" value="TreeGrafter"/>
</dbReference>
<keyword evidence="12" id="KW-1185">Reference proteome</keyword>
<evidence type="ECO:0000256" key="3">
    <source>
        <dbReference type="ARBA" id="ARBA00007710"/>
    </source>
</evidence>
<evidence type="ECO:0000256" key="9">
    <source>
        <dbReference type="SAM" id="MobiDB-lite"/>
    </source>
</evidence>
<evidence type="ECO:0000256" key="5">
    <source>
        <dbReference type="ARBA" id="ARBA00022703"/>
    </source>
</evidence>
<dbReference type="EMBL" id="LIAE01006661">
    <property type="protein sequence ID" value="PAV86487.1"/>
    <property type="molecule type" value="Genomic_DNA"/>
</dbReference>
<evidence type="ECO:0000256" key="10">
    <source>
        <dbReference type="SAM" id="Phobius"/>
    </source>
</evidence>
<protein>
    <submittedName>
        <fullName evidence="11">Uncharacterized protein</fullName>
    </submittedName>
</protein>
<comment type="caution">
    <text evidence="11">The sequence shown here is derived from an EMBL/GenBank/DDBJ whole genome shotgun (WGS) entry which is preliminary data.</text>
</comment>
<dbReference type="GO" id="GO:0005634">
    <property type="term" value="C:nucleus"/>
    <property type="evidence" value="ECO:0007669"/>
    <property type="project" value="TreeGrafter"/>
</dbReference>
<evidence type="ECO:0000256" key="4">
    <source>
        <dbReference type="ARBA" id="ARBA00022692"/>
    </source>
</evidence>
<evidence type="ECO:0000256" key="6">
    <source>
        <dbReference type="ARBA" id="ARBA00022989"/>
    </source>
</evidence>
<dbReference type="PANTHER" id="PTHR15186">
    <property type="entry name" value="RE48077P"/>
    <property type="match status" value="1"/>
</dbReference>
<accession>A0A2A2LKC9</accession>
<gene>
    <name evidence="11" type="ORF">WR25_16905</name>
</gene>
<dbReference type="Pfam" id="PF06553">
    <property type="entry name" value="BNIP3"/>
    <property type="match status" value="1"/>
</dbReference>
<dbReference type="GO" id="GO:0043065">
    <property type="term" value="P:positive regulation of apoptotic process"/>
    <property type="evidence" value="ECO:0007669"/>
    <property type="project" value="InterPro"/>
</dbReference>
<dbReference type="InterPro" id="IPR010548">
    <property type="entry name" value="BNIP3"/>
</dbReference>
<dbReference type="AlphaFoldDB" id="A0A2A2LKC9"/>
<sequence>MFDMKKRLGYVEKRYEDLTASGSDAVTNTTNPPTNVSSAVTSSSSGNGNGAKDESWVELAPSRTSLCSSVVDSVVMIEQEAAPKDKDSRLSPVSMQSPHVEFDNLEQVKYKLVKEMLPPGRGTDWIWDWSSRPESIPPKHLRIRQYGSNLTTPPNSPVPDVYPIVEDSAFSMRVVFGFIMSNIVTFVIGAAIG</sequence>
<evidence type="ECO:0000313" key="12">
    <source>
        <dbReference type="Proteomes" id="UP000218231"/>
    </source>
</evidence>
<feature type="region of interest" description="Disordered" evidence="9">
    <location>
        <begin position="19"/>
        <end position="55"/>
    </location>
</feature>
<proteinExistence type="inferred from homology"/>
<organism evidence="11 12">
    <name type="scientific">Diploscapter pachys</name>
    <dbReference type="NCBI Taxonomy" id="2018661"/>
    <lineage>
        <taxon>Eukaryota</taxon>
        <taxon>Metazoa</taxon>
        <taxon>Ecdysozoa</taxon>
        <taxon>Nematoda</taxon>
        <taxon>Chromadorea</taxon>
        <taxon>Rhabditida</taxon>
        <taxon>Rhabditina</taxon>
        <taxon>Rhabditomorpha</taxon>
        <taxon>Rhabditoidea</taxon>
        <taxon>Rhabditidae</taxon>
        <taxon>Diploscapter</taxon>
    </lineage>
</organism>
<reference evidence="11 12" key="1">
    <citation type="journal article" date="2017" name="Curr. Biol.">
        <title>Genome architecture and evolution of a unichromosomal asexual nematode.</title>
        <authorList>
            <person name="Fradin H."/>
            <person name="Zegar C."/>
            <person name="Gutwein M."/>
            <person name="Lucas J."/>
            <person name="Kovtun M."/>
            <person name="Corcoran D."/>
            <person name="Baugh L.R."/>
            <person name="Kiontke K."/>
            <person name="Gunsalus K."/>
            <person name="Fitch D.H."/>
            <person name="Piano F."/>
        </authorList>
    </citation>
    <scope>NUCLEOTIDE SEQUENCE [LARGE SCALE GENOMIC DNA]</scope>
    <source>
        <strain evidence="11">PF1309</strain>
    </source>
</reference>
<evidence type="ECO:0000256" key="1">
    <source>
        <dbReference type="ARBA" id="ARBA00004167"/>
    </source>
</evidence>
<keyword evidence="6 10" id="KW-1133">Transmembrane helix</keyword>
<evidence type="ECO:0000313" key="11">
    <source>
        <dbReference type="EMBL" id="PAV86487.1"/>
    </source>
</evidence>
<name>A0A2A2LKC9_9BILA</name>
<comment type="similarity">
    <text evidence="3">Belongs to the NIP3 family.</text>
</comment>
<evidence type="ECO:0000256" key="8">
    <source>
        <dbReference type="ARBA" id="ARBA00023136"/>
    </source>
</evidence>
<feature type="compositionally biased region" description="Low complexity" evidence="9">
    <location>
        <begin position="27"/>
        <end position="46"/>
    </location>
</feature>
<keyword evidence="8 10" id="KW-0472">Membrane</keyword>
<dbReference type="STRING" id="2018661.A0A2A2LKC9"/>
<dbReference type="OrthoDB" id="5857140at2759"/>
<dbReference type="GO" id="GO:0042802">
    <property type="term" value="F:identical protein binding"/>
    <property type="evidence" value="ECO:0007669"/>
    <property type="project" value="UniProtKB-ARBA"/>
</dbReference>
<dbReference type="PANTHER" id="PTHR15186:SF5">
    <property type="entry name" value="BNIP3, ISOFORM A"/>
    <property type="match status" value="1"/>
</dbReference>
<comment type="subcellular location">
    <subcellularLocation>
        <location evidence="1">Membrane</location>
        <topology evidence="1">Single-pass membrane protein</topology>
    </subcellularLocation>
    <subcellularLocation>
        <location evidence="2">Mitochondrion membrane</location>
    </subcellularLocation>
</comment>
<keyword evidence="4 10" id="KW-0812">Transmembrane</keyword>